<evidence type="ECO:0008006" key="3">
    <source>
        <dbReference type="Google" id="ProtNLM"/>
    </source>
</evidence>
<accession>A0A2A4JF84</accession>
<evidence type="ECO:0000313" key="2">
    <source>
        <dbReference type="EMBL" id="PCG70093.1"/>
    </source>
</evidence>
<dbReference type="AlphaFoldDB" id="A0A2A4JF84"/>
<name>A0A2A4JF84_HELVI</name>
<dbReference type="SUPFAM" id="SSF57362">
    <property type="entry name" value="BPTI-like"/>
    <property type="match status" value="1"/>
</dbReference>
<organism evidence="2">
    <name type="scientific">Heliothis virescens</name>
    <name type="common">Tobacco budworm moth</name>
    <dbReference type="NCBI Taxonomy" id="7102"/>
    <lineage>
        <taxon>Eukaryota</taxon>
        <taxon>Metazoa</taxon>
        <taxon>Ecdysozoa</taxon>
        <taxon>Arthropoda</taxon>
        <taxon>Hexapoda</taxon>
        <taxon>Insecta</taxon>
        <taxon>Pterygota</taxon>
        <taxon>Neoptera</taxon>
        <taxon>Endopterygota</taxon>
        <taxon>Lepidoptera</taxon>
        <taxon>Glossata</taxon>
        <taxon>Ditrysia</taxon>
        <taxon>Noctuoidea</taxon>
        <taxon>Noctuidae</taxon>
        <taxon>Heliothinae</taxon>
        <taxon>Heliothis</taxon>
    </lineage>
</organism>
<proteinExistence type="predicted"/>
<protein>
    <recommendedName>
        <fullName evidence="3">BPTI/Kunitz inhibitor domain-containing protein</fullName>
    </recommendedName>
</protein>
<sequence>MRCTRRFSPGVCTQEVAPVWTFQFLAQNCTERLGCPNNYRSNRFRSYRTCMRRCRPLLDIYLKMVEYQERNSTANTTDVTTNDDVTEEDRYYDEGDKNGTADASYKEINDMDDVNYTEDFVLRDRSKNQQAPTSLRSRSRARPRSRSRAPIPVTTEDLTQDFEEEDYEDEYEQGNTFIVYKETDVDENIMLPDVDSVPGVIRSEFDVLY</sequence>
<dbReference type="GO" id="GO:0004867">
    <property type="term" value="F:serine-type endopeptidase inhibitor activity"/>
    <property type="evidence" value="ECO:0007669"/>
    <property type="project" value="InterPro"/>
</dbReference>
<feature type="region of interest" description="Disordered" evidence="1">
    <location>
        <begin position="121"/>
        <end position="153"/>
    </location>
</feature>
<comment type="caution">
    <text evidence="2">The sequence shown here is derived from an EMBL/GenBank/DDBJ whole genome shotgun (WGS) entry which is preliminary data.</text>
</comment>
<evidence type="ECO:0000256" key="1">
    <source>
        <dbReference type="SAM" id="MobiDB-lite"/>
    </source>
</evidence>
<dbReference type="EMBL" id="NWSH01001800">
    <property type="protein sequence ID" value="PCG70093.1"/>
    <property type="molecule type" value="Genomic_DNA"/>
</dbReference>
<feature type="compositionally biased region" description="Basic and acidic residues" evidence="1">
    <location>
        <begin position="88"/>
        <end position="104"/>
    </location>
</feature>
<feature type="compositionally biased region" description="Basic residues" evidence="1">
    <location>
        <begin position="137"/>
        <end position="147"/>
    </location>
</feature>
<feature type="region of interest" description="Disordered" evidence="1">
    <location>
        <begin position="72"/>
        <end position="104"/>
    </location>
</feature>
<dbReference type="InterPro" id="IPR036880">
    <property type="entry name" value="Kunitz_BPTI_sf"/>
</dbReference>
<reference evidence="2" key="1">
    <citation type="submission" date="2017-09" db="EMBL/GenBank/DDBJ databases">
        <title>Contemporary evolution of a Lepidopteran species, Heliothis virescens, in response to modern agricultural practices.</title>
        <authorList>
            <person name="Fritz M.L."/>
            <person name="Deyonke A.M."/>
            <person name="Papanicolaou A."/>
            <person name="Micinski S."/>
            <person name="Westbrook J."/>
            <person name="Gould F."/>
        </authorList>
    </citation>
    <scope>NUCLEOTIDE SEQUENCE [LARGE SCALE GENOMIC DNA]</scope>
    <source>
        <strain evidence="2">HvINT-</strain>
        <tissue evidence="2">Whole body</tissue>
    </source>
</reference>
<gene>
    <name evidence="2" type="ORF">B5V51_3364</name>
</gene>